<feature type="domain" description="Ice-binding protein C-terminal" evidence="2">
    <location>
        <begin position="250"/>
        <end position="274"/>
    </location>
</feature>
<comment type="caution">
    <text evidence="3">The sequence shown here is derived from an EMBL/GenBank/DDBJ whole genome shotgun (WGS) entry which is preliminary data.</text>
</comment>
<dbReference type="Pfam" id="PF07589">
    <property type="entry name" value="PEP-CTERM"/>
    <property type="match status" value="1"/>
</dbReference>
<dbReference type="RefSeq" id="WP_214187792.1">
    <property type="nucleotide sequence ID" value="NZ_BSDS01000001.1"/>
</dbReference>
<proteinExistence type="predicted"/>
<feature type="chain" id="PRO_5040982312" description="Ice-binding protein C-terminal domain-containing protein" evidence="1">
    <location>
        <begin position="27"/>
        <end position="275"/>
    </location>
</feature>
<dbReference type="Proteomes" id="UP001144352">
    <property type="component" value="Unassembled WGS sequence"/>
</dbReference>
<feature type="signal peptide" evidence="1">
    <location>
        <begin position="1"/>
        <end position="26"/>
    </location>
</feature>
<dbReference type="InterPro" id="IPR013424">
    <property type="entry name" value="Ice-binding_C"/>
</dbReference>
<organism evidence="3 4">
    <name type="scientific">Geobacter hydrogenophilus</name>
    <dbReference type="NCBI Taxonomy" id="40983"/>
    <lineage>
        <taxon>Bacteria</taxon>
        <taxon>Pseudomonadati</taxon>
        <taxon>Thermodesulfobacteriota</taxon>
        <taxon>Desulfuromonadia</taxon>
        <taxon>Geobacterales</taxon>
        <taxon>Geobacteraceae</taxon>
        <taxon>Geobacter</taxon>
    </lineage>
</organism>
<dbReference type="NCBIfam" id="TIGR02595">
    <property type="entry name" value="PEP_CTERM"/>
    <property type="match status" value="1"/>
</dbReference>
<gene>
    <name evidence="3" type="ORF">GHYDROH2_03120</name>
</gene>
<keyword evidence="4" id="KW-1185">Reference proteome</keyword>
<evidence type="ECO:0000313" key="3">
    <source>
        <dbReference type="EMBL" id="GLI36811.1"/>
    </source>
</evidence>
<sequence length="275" mass="29678">MCLAKGIFSVFMMFFCCFSLVRTSNAYVFATSDMKLYNLSFSTTDGNARLVWNDRWYGQVTAYAQDTATGSNGDSNYLLDNDGKIRAQADSFFVHSWAEYQVANGANVAIGPGASIVAMTHSSLEISELGAQGDGGALSFFDNFFSIVKNDPDVPGTTVQGIFLLDYLGHLGANADSLGYFSTALAGKLEVWEVGDRELLGSDLINEIHSGRGEFSGTYTGTLQLDAAFKYYSSYYLSAEADSEVYGANAVPEPGTVALVAVGCGFLFWKGRRKS</sequence>
<name>A0A9W6LBT1_9BACT</name>
<accession>A0A9W6LBT1</accession>
<dbReference type="EMBL" id="BSDS01000001">
    <property type="protein sequence ID" value="GLI36811.1"/>
    <property type="molecule type" value="Genomic_DNA"/>
</dbReference>
<keyword evidence="1" id="KW-0732">Signal</keyword>
<evidence type="ECO:0000256" key="1">
    <source>
        <dbReference type="SAM" id="SignalP"/>
    </source>
</evidence>
<reference evidence="3" key="1">
    <citation type="submission" date="2022-12" db="EMBL/GenBank/DDBJ databases">
        <title>Reference genome sequencing for broad-spectrum identification of bacterial and archaeal isolates by mass spectrometry.</title>
        <authorList>
            <person name="Sekiguchi Y."/>
            <person name="Tourlousse D.M."/>
        </authorList>
    </citation>
    <scope>NUCLEOTIDE SEQUENCE</scope>
    <source>
        <strain evidence="3">H2</strain>
    </source>
</reference>
<evidence type="ECO:0000259" key="2">
    <source>
        <dbReference type="Pfam" id="PF07589"/>
    </source>
</evidence>
<protein>
    <recommendedName>
        <fullName evidence="2">Ice-binding protein C-terminal domain-containing protein</fullName>
    </recommendedName>
</protein>
<evidence type="ECO:0000313" key="4">
    <source>
        <dbReference type="Proteomes" id="UP001144352"/>
    </source>
</evidence>
<dbReference type="AlphaFoldDB" id="A0A9W6LBT1"/>